<comment type="caution">
    <text evidence="1">The sequence shown here is derived from an EMBL/GenBank/DDBJ whole genome shotgun (WGS) entry which is preliminary data.</text>
</comment>
<dbReference type="Proteomes" id="UP000289738">
    <property type="component" value="Chromosome A03"/>
</dbReference>
<reference evidence="1 2" key="1">
    <citation type="submission" date="2019-01" db="EMBL/GenBank/DDBJ databases">
        <title>Sequencing of cultivated peanut Arachis hypogaea provides insights into genome evolution and oil improvement.</title>
        <authorList>
            <person name="Chen X."/>
        </authorList>
    </citation>
    <scope>NUCLEOTIDE SEQUENCE [LARGE SCALE GENOMIC DNA]</scope>
    <source>
        <strain evidence="2">cv. Fuhuasheng</strain>
        <tissue evidence="1">Leaves</tissue>
    </source>
</reference>
<proteinExistence type="predicted"/>
<dbReference type="AlphaFoldDB" id="A0A445E2Y9"/>
<evidence type="ECO:0000313" key="1">
    <source>
        <dbReference type="EMBL" id="RYR69781.1"/>
    </source>
</evidence>
<accession>A0A445E2Y9</accession>
<organism evidence="1 2">
    <name type="scientific">Arachis hypogaea</name>
    <name type="common">Peanut</name>
    <dbReference type="NCBI Taxonomy" id="3818"/>
    <lineage>
        <taxon>Eukaryota</taxon>
        <taxon>Viridiplantae</taxon>
        <taxon>Streptophyta</taxon>
        <taxon>Embryophyta</taxon>
        <taxon>Tracheophyta</taxon>
        <taxon>Spermatophyta</taxon>
        <taxon>Magnoliopsida</taxon>
        <taxon>eudicotyledons</taxon>
        <taxon>Gunneridae</taxon>
        <taxon>Pentapetalae</taxon>
        <taxon>rosids</taxon>
        <taxon>fabids</taxon>
        <taxon>Fabales</taxon>
        <taxon>Fabaceae</taxon>
        <taxon>Papilionoideae</taxon>
        <taxon>50 kb inversion clade</taxon>
        <taxon>dalbergioids sensu lato</taxon>
        <taxon>Dalbergieae</taxon>
        <taxon>Pterocarpus clade</taxon>
        <taxon>Arachis</taxon>
    </lineage>
</organism>
<gene>
    <name evidence="1" type="ORF">Ahy_A03g016329</name>
</gene>
<dbReference type="EMBL" id="SDMP01000003">
    <property type="protein sequence ID" value="RYR69781.1"/>
    <property type="molecule type" value="Genomic_DNA"/>
</dbReference>
<keyword evidence="2" id="KW-1185">Reference proteome</keyword>
<evidence type="ECO:0000313" key="2">
    <source>
        <dbReference type="Proteomes" id="UP000289738"/>
    </source>
</evidence>
<sequence length="81" mass="9748">MENQSSSSFSSLMEMQFLILDQVRFLDVNEDTLSQWELVDLFDVEEEWEEQCDNAISNRHSSVEVVVRDYEYSPFREWEDD</sequence>
<protein>
    <submittedName>
        <fullName evidence="1">Uncharacterized protein</fullName>
    </submittedName>
</protein>
<name>A0A445E2Y9_ARAHY</name>